<dbReference type="OrthoDB" id="8948707at2759"/>
<dbReference type="Proteomes" id="UP000829720">
    <property type="component" value="Unassembled WGS sequence"/>
</dbReference>
<name>A0A8T3DTK5_9TELE</name>
<proteinExistence type="predicted"/>
<accession>A0A8T3DTK5</accession>
<evidence type="ECO:0000313" key="2">
    <source>
        <dbReference type="Proteomes" id="UP000829720"/>
    </source>
</evidence>
<dbReference type="AlphaFoldDB" id="A0A8T3DTK5"/>
<gene>
    <name evidence="1" type="ORF">AGOR_G00047370</name>
</gene>
<keyword evidence="2" id="KW-1185">Reference proteome</keyword>
<comment type="caution">
    <text evidence="1">The sequence shown here is derived from an EMBL/GenBank/DDBJ whole genome shotgun (WGS) entry which is preliminary data.</text>
</comment>
<reference evidence="1" key="1">
    <citation type="submission" date="2021-01" db="EMBL/GenBank/DDBJ databases">
        <authorList>
            <person name="Zahm M."/>
            <person name="Roques C."/>
            <person name="Cabau C."/>
            <person name="Klopp C."/>
            <person name="Donnadieu C."/>
            <person name="Jouanno E."/>
            <person name="Lampietro C."/>
            <person name="Louis A."/>
            <person name="Herpin A."/>
            <person name="Echchiki A."/>
            <person name="Berthelot C."/>
            <person name="Parey E."/>
            <person name="Roest-Crollius H."/>
            <person name="Braasch I."/>
            <person name="Postlethwait J."/>
            <person name="Bobe J."/>
            <person name="Montfort J."/>
            <person name="Bouchez O."/>
            <person name="Begum T."/>
            <person name="Mejri S."/>
            <person name="Adams A."/>
            <person name="Chen W.-J."/>
            <person name="Guiguen Y."/>
        </authorList>
    </citation>
    <scope>NUCLEOTIDE SEQUENCE</scope>
    <source>
        <tissue evidence="1">Blood</tissue>
    </source>
</reference>
<sequence length="103" mass="11717">MEGELQDVNNRRTVALCALPINLREEDSQFFKTFSVEENEIDIADTPVAVLTLVTENITDPFHFNPTSTAIVVEDEVILKDLPWLNNGDDSSKMEMIHYVYLS</sequence>
<protein>
    <submittedName>
        <fullName evidence="1">Uncharacterized protein</fullName>
    </submittedName>
</protein>
<evidence type="ECO:0000313" key="1">
    <source>
        <dbReference type="EMBL" id="KAI1900182.1"/>
    </source>
</evidence>
<dbReference type="EMBL" id="JAERUA010000004">
    <property type="protein sequence ID" value="KAI1900182.1"/>
    <property type="molecule type" value="Genomic_DNA"/>
</dbReference>
<organism evidence="1 2">
    <name type="scientific">Albula goreensis</name>
    <dbReference type="NCBI Taxonomy" id="1534307"/>
    <lineage>
        <taxon>Eukaryota</taxon>
        <taxon>Metazoa</taxon>
        <taxon>Chordata</taxon>
        <taxon>Craniata</taxon>
        <taxon>Vertebrata</taxon>
        <taxon>Euteleostomi</taxon>
        <taxon>Actinopterygii</taxon>
        <taxon>Neopterygii</taxon>
        <taxon>Teleostei</taxon>
        <taxon>Albuliformes</taxon>
        <taxon>Albulidae</taxon>
        <taxon>Albula</taxon>
    </lineage>
</organism>